<dbReference type="AlphaFoldDB" id="A0A8X6XJG3"/>
<name>A0A8X6XJG3_9ARAC</name>
<accession>A0A8X6XJG3</accession>
<dbReference type="EMBL" id="BMAV01010020">
    <property type="protein sequence ID" value="GFY54770.1"/>
    <property type="molecule type" value="Genomic_DNA"/>
</dbReference>
<proteinExistence type="predicted"/>
<reference evidence="1" key="1">
    <citation type="submission" date="2020-08" db="EMBL/GenBank/DDBJ databases">
        <title>Multicomponent nature underlies the extraordinary mechanical properties of spider dragline silk.</title>
        <authorList>
            <person name="Kono N."/>
            <person name="Nakamura H."/>
            <person name="Mori M."/>
            <person name="Yoshida Y."/>
            <person name="Ohtoshi R."/>
            <person name="Malay A.D."/>
            <person name="Moran D.A.P."/>
            <person name="Tomita M."/>
            <person name="Numata K."/>
            <person name="Arakawa K."/>
        </authorList>
    </citation>
    <scope>NUCLEOTIDE SEQUENCE</scope>
</reference>
<keyword evidence="2" id="KW-1185">Reference proteome</keyword>
<dbReference type="Proteomes" id="UP000886998">
    <property type="component" value="Unassembled WGS sequence"/>
</dbReference>
<gene>
    <name evidence="1" type="primary">FAXDC2</name>
    <name evidence="1" type="ORF">TNIN_480181</name>
</gene>
<evidence type="ECO:0000313" key="2">
    <source>
        <dbReference type="Proteomes" id="UP000886998"/>
    </source>
</evidence>
<evidence type="ECO:0000313" key="1">
    <source>
        <dbReference type="EMBL" id="GFY54770.1"/>
    </source>
</evidence>
<comment type="caution">
    <text evidence="1">The sequence shown here is derived from an EMBL/GenBank/DDBJ whole genome shotgun (WGS) entry which is preliminary data.</text>
</comment>
<organism evidence="1 2">
    <name type="scientific">Trichonephila inaurata madagascariensis</name>
    <dbReference type="NCBI Taxonomy" id="2747483"/>
    <lineage>
        <taxon>Eukaryota</taxon>
        <taxon>Metazoa</taxon>
        <taxon>Ecdysozoa</taxon>
        <taxon>Arthropoda</taxon>
        <taxon>Chelicerata</taxon>
        <taxon>Arachnida</taxon>
        <taxon>Araneae</taxon>
        <taxon>Araneomorphae</taxon>
        <taxon>Entelegynae</taxon>
        <taxon>Araneoidea</taxon>
        <taxon>Nephilidae</taxon>
        <taxon>Trichonephila</taxon>
        <taxon>Trichonephila inaurata</taxon>
    </lineage>
</organism>
<dbReference type="OrthoDB" id="6428919at2759"/>
<protein>
    <submittedName>
        <fullName evidence="1">Fatty acid hydroxylase domain-containing protein 2</fullName>
    </submittedName>
</protein>
<sequence length="77" mass="9130">TFTTLINHSGFHFPFFPPPERHDFHHLKFHQSYGALGFLDYLHGTEAEFKKSESYRRNCWSFSLVPVKDLYPSDPKK</sequence>
<feature type="non-terminal residue" evidence="1">
    <location>
        <position position="1"/>
    </location>
</feature>